<keyword evidence="6" id="KW-1185">Reference proteome</keyword>
<keyword evidence="1" id="KW-0436">Ligase</keyword>
<accession>A0ABU1Z6T6</accession>
<dbReference type="PANTHER" id="PTHR43334:SF1">
    <property type="entry name" value="3-HYDROXYPROPIONATE--COA LIGASE [ADP-FORMING]"/>
    <property type="match status" value="1"/>
</dbReference>
<dbReference type="SMART" id="SM00881">
    <property type="entry name" value="CoA_binding"/>
    <property type="match status" value="1"/>
</dbReference>
<dbReference type="InterPro" id="IPR051538">
    <property type="entry name" value="Acyl-CoA_Synth/Transferase"/>
</dbReference>
<dbReference type="RefSeq" id="WP_310343605.1">
    <property type="nucleotide sequence ID" value="NZ_JAVDXQ010000002.1"/>
</dbReference>
<organism evidence="5 6">
    <name type="scientific">Pelomonas aquatica</name>
    <dbReference type="NCBI Taxonomy" id="431058"/>
    <lineage>
        <taxon>Bacteria</taxon>
        <taxon>Pseudomonadati</taxon>
        <taxon>Pseudomonadota</taxon>
        <taxon>Betaproteobacteria</taxon>
        <taxon>Burkholderiales</taxon>
        <taxon>Sphaerotilaceae</taxon>
        <taxon>Roseateles</taxon>
    </lineage>
</organism>
<dbReference type="PANTHER" id="PTHR43334">
    <property type="entry name" value="ACETATE--COA LIGASE [ADP-FORMING]"/>
    <property type="match status" value="1"/>
</dbReference>
<evidence type="ECO:0000256" key="3">
    <source>
        <dbReference type="ARBA" id="ARBA00022840"/>
    </source>
</evidence>
<evidence type="ECO:0000313" key="5">
    <source>
        <dbReference type="EMBL" id="MDR7296322.1"/>
    </source>
</evidence>
<sequence>MTQRHLDRLLSPQSVAVFGASDKPGRVGTTVWQNLVSFEGPAAPVNPRLATLAGVRCFAGVAELPFTPDLAVLCTPPDTIAPLIAQLGARGTRAAIIVTAGLTAQQKQAALEAARPHTLRLLGPNCIGLLSPHSG</sequence>
<feature type="domain" description="CoA-binding" evidence="4">
    <location>
        <begin position="9"/>
        <end position="102"/>
    </location>
</feature>
<reference evidence="5 6" key="1">
    <citation type="submission" date="2023-07" db="EMBL/GenBank/DDBJ databases">
        <title>Sorghum-associated microbial communities from plants grown in Nebraska, USA.</title>
        <authorList>
            <person name="Schachtman D."/>
        </authorList>
    </citation>
    <scope>NUCLEOTIDE SEQUENCE [LARGE SCALE GENOMIC DNA]</scope>
    <source>
        <strain evidence="5 6">BE310</strain>
    </source>
</reference>
<proteinExistence type="predicted"/>
<dbReference type="EMBL" id="JAVDXQ010000002">
    <property type="protein sequence ID" value="MDR7296322.1"/>
    <property type="molecule type" value="Genomic_DNA"/>
</dbReference>
<keyword evidence="3" id="KW-0067">ATP-binding</keyword>
<gene>
    <name evidence="5" type="ORF">J2X16_001661</name>
</gene>
<dbReference type="Pfam" id="PF13380">
    <property type="entry name" value="CoA_binding_2"/>
    <property type="match status" value="1"/>
</dbReference>
<comment type="caution">
    <text evidence="5">The sequence shown here is derived from an EMBL/GenBank/DDBJ whole genome shotgun (WGS) entry which is preliminary data.</text>
</comment>
<dbReference type="InterPro" id="IPR036291">
    <property type="entry name" value="NAD(P)-bd_dom_sf"/>
</dbReference>
<dbReference type="SUPFAM" id="SSF51735">
    <property type="entry name" value="NAD(P)-binding Rossmann-fold domains"/>
    <property type="match status" value="1"/>
</dbReference>
<evidence type="ECO:0000259" key="4">
    <source>
        <dbReference type="SMART" id="SM00881"/>
    </source>
</evidence>
<evidence type="ECO:0000256" key="1">
    <source>
        <dbReference type="ARBA" id="ARBA00022598"/>
    </source>
</evidence>
<dbReference type="Gene3D" id="3.40.50.720">
    <property type="entry name" value="NAD(P)-binding Rossmann-like Domain"/>
    <property type="match status" value="1"/>
</dbReference>
<dbReference type="Proteomes" id="UP001180536">
    <property type="component" value="Unassembled WGS sequence"/>
</dbReference>
<dbReference type="InterPro" id="IPR003781">
    <property type="entry name" value="CoA-bd"/>
</dbReference>
<evidence type="ECO:0000256" key="2">
    <source>
        <dbReference type="ARBA" id="ARBA00022741"/>
    </source>
</evidence>
<name>A0ABU1Z6T6_9BURK</name>
<keyword evidence="2" id="KW-0547">Nucleotide-binding</keyword>
<protein>
    <submittedName>
        <fullName evidence="5">Acyl-CoA synthetase (NDP forming)</fullName>
    </submittedName>
</protein>
<evidence type="ECO:0000313" key="6">
    <source>
        <dbReference type="Proteomes" id="UP001180536"/>
    </source>
</evidence>